<comment type="caution">
    <text evidence="1">The sequence shown here is derived from an EMBL/GenBank/DDBJ whole genome shotgun (WGS) entry which is preliminary data.</text>
</comment>
<evidence type="ECO:0000313" key="2">
    <source>
        <dbReference type="Proteomes" id="UP000004295"/>
    </source>
</evidence>
<keyword evidence="2" id="KW-1185">Reference proteome</keyword>
<reference evidence="1 2" key="1">
    <citation type="submission" date="2009-04" db="EMBL/GenBank/DDBJ databases">
        <authorList>
            <person name="Sebastian Y."/>
            <person name="Madupu R."/>
            <person name="Durkin A.S."/>
            <person name="Torralba M."/>
            <person name="Methe B."/>
            <person name="Sutton G.G."/>
            <person name="Strausberg R.L."/>
            <person name="Nelson K.E."/>
        </authorList>
    </citation>
    <scope>NUCLEOTIDE SEQUENCE [LARGE SCALE GENOMIC DNA]</scope>
    <source>
        <strain evidence="2">ATCC 35406 / BCRC 14492 / JCM 8526 / NCTC 13058 / HG 370</strain>
    </source>
</reference>
<protein>
    <submittedName>
        <fullName evidence="1">Uncharacterized protein</fullName>
    </submittedName>
</protein>
<evidence type="ECO:0000313" key="1">
    <source>
        <dbReference type="EMBL" id="EEN83343.1"/>
    </source>
</evidence>
<organism evidence="1 2">
    <name type="scientific">Porphyromonas endodontalis (strain ATCC 35406 / DSM 24491 / JCM 8526 / CCUG 16442 / BCRC 14492 / NCTC 13058 / HG 370)</name>
    <name type="common">Bacteroides endodontalis</name>
    <dbReference type="NCBI Taxonomy" id="553175"/>
    <lineage>
        <taxon>Bacteria</taxon>
        <taxon>Pseudomonadati</taxon>
        <taxon>Bacteroidota</taxon>
        <taxon>Bacteroidia</taxon>
        <taxon>Bacteroidales</taxon>
        <taxon>Porphyromonadaceae</taxon>
        <taxon>Porphyromonas</taxon>
    </lineage>
</organism>
<name>C3J906_POREA</name>
<sequence>MMPGFGLEVSWNGSVFLDEIFSSPRRETFFSCPNSEKLQGRLFFVFHREGEFSGYDKTKRGRQELYGSSQ</sequence>
<dbReference type="Proteomes" id="UP000004295">
    <property type="component" value="Unassembled WGS sequence"/>
</dbReference>
<dbReference type="AlphaFoldDB" id="C3J906"/>
<gene>
    <name evidence="1" type="ORF">POREN0001_1441</name>
</gene>
<accession>C3J906</accession>
<dbReference type="EMBL" id="ACNN01000011">
    <property type="protein sequence ID" value="EEN83343.1"/>
    <property type="molecule type" value="Genomic_DNA"/>
</dbReference>
<proteinExistence type="predicted"/>